<dbReference type="Pfam" id="PF01381">
    <property type="entry name" value="HTH_3"/>
    <property type="match status" value="1"/>
</dbReference>
<dbReference type="SUPFAM" id="SSF47413">
    <property type="entry name" value="lambda repressor-like DNA-binding domains"/>
    <property type="match status" value="1"/>
</dbReference>
<evidence type="ECO:0000313" key="5">
    <source>
        <dbReference type="Proteomes" id="UP000001116"/>
    </source>
</evidence>
<proteinExistence type="predicted"/>
<dbReference type="CDD" id="cd02209">
    <property type="entry name" value="cupin_XRE_C"/>
    <property type="match status" value="1"/>
</dbReference>
<dbReference type="PROSITE" id="PS50943">
    <property type="entry name" value="HTH_CROC1"/>
    <property type="match status" value="1"/>
</dbReference>
<dbReference type="PANTHER" id="PTHR46797">
    <property type="entry name" value="HTH-TYPE TRANSCRIPTIONAL REGULATOR"/>
    <property type="match status" value="1"/>
</dbReference>
<dbReference type="Proteomes" id="UP000001116">
    <property type="component" value="Chromosome"/>
</dbReference>
<dbReference type="Gene3D" id="2.60.120.10">
    <property type="entry name" value="Jelly Rolls"/>
    <property type="match status" value="1"/>
</dbReference>
<dbReference type="GO" id="GO:0005829">
    <property type="term" value="C:cytosol"/>
    <property type="evidence" value="ECO:0007669"/>
    <property type="project" value="TreeGrafter"/>
</dbReference>
<dbReference type="eggNOG" id="COG1476">
    <property type="taxonomic scope" value="Bacteria"/>
</dbReference>
<dbReference type="STRING" id="266940.Krad_0503"/>
<reference evidence="5" key="1">
    <citation type="journal article" date="2008" name="PLoS ONE">
        <title>Survival in nuclear waste, extreme resistance, and potential applications gleaned from the genome sequence of Kineococcus radiotolerans SRS30216.</title>
        <authorList>
            <person name="Bagwell C.E."/>
            <person name="Bhat S."/>
            <person name="Hawkins G.M."/>
            <person name="Smith B.W."/>
            <person name="Biswas T."/>
            <person name="Hoover T.R."/>
            <person name="Saunders E."/>
            <person name="Han C.S."/>
            <person name="Tsodikov O.V."/>
            <person name="Shimkets L.J."/>
        </authorList>
    </citation>
    <scope>NUCLEOTIDE SEQUENCE [LARGE SCALE GENOMIC DNA]</scope>
    <source>
        <strain evidence="5">ATCC BAA-149 / DSM 14245 / SRS30216</strain>
    </source>
</reference>
<dbReference type="PANTHER" id="PTHR46797:SF10">
    <property type="entry name" value="BLR1115 PROTEIN"/>
    <property type="match status" value="1"/>
</dbReference>
<evidence type="ECO:0000256" key="2">
    <source>
        <dbReference type="SAM" id="MobiDB-lite"/>
    </source>
</evidence>
<evidence type="ECO:0000259" key="3">
    <source>
        <dbReference type="PROSITE" id="PS50943"/>
    </source>
</evidence>
<organism evidence="4 5">
    <name type="scientific">Kineococcus radiotolerans (strain ATCC BAA-149 / DSM 14245 / SRS30216)</name>
    <dbReference type="NCBI Taxonomy" id="266940"/>
    <lineage>
        <taxon>Bacteria</taxon>
        <taxon>Bacillati</taxon>
        <taxon>Actinomycetota</taxon>
        <taxon>Actinomycetes</taxon>
        <taxon>Kineosporiales</taxon>
        <taxon>Kineosporiaceae</taxon>
        <taxon>Kineococcus</taxon>
    </lineage>
</organism>
<dbReference type="InterPro" id="IPR050807">
    <property type="entry name" value="TransReg_Diox_bact_type"/>
</dbReference>
<evidence type="ECO:0000313" key="4">
    <source>
        <dbReference type="EMBL" id="ABS01992.1"/>
    </source>
</evidence>
<evidence type="ECO:0000256" key="1">
    <source>
        <dbReference type="ARBA" id="ARBA00023125"/>
    </source>
</evidence>
<dbReference type="InterPro" id="IPR010982">
    <property type="entry name" value="Lambda_DNA-bd_dom_sf"/>
</dbReference>
<dbReference type="RefSeq" id="WP_012085171.1">
    <property type="nucleotide sequence ID" value="NC_009664.2"/>
</dbReference>
<dbReference type="AlphaFoldDB" id="A6W5A3"/>
<dbReference type="GO" id="GO:0003677">
    <property type="term" value="F:DNA binding"/>
    <property type="evidence" value="ECO:0007669"/>
    <property type="project" value="UniProtKB-KW"/>
</dbReference>
<sequence>MLIVTSDDTAFTARLAQVLRAARQARGLTTAALAQASGVSRGSVVKLERGDSQPSAALLGRLCGPLGLTLSELFARVEARTATGRLVRAASAPTWTDPVSGHRRRSLSPSPAGPAQLTEIVLPAGAAVTYPAQAYADLHQQVWVLEGTLDLLEGTDAHRLGPGDCLELGAPADCTFTNPGDTATRYLVVVARRP</sequence>
<name>A6W5A3_KINRD</name>
<keyword evidence="1" id="KW-0238">DNA-binding</keyword>
<accession>A6W5A3</accession>
<dbReference type="InterPro" id="IPR014710">
    <property type="entry name" value="RmlC-like_jellyroll"/>
</dbReference>
<dbReference type="SUPFAM" id="SSF51182">
    <property type="entry name" value="RmlC-like cupins"/>
    <property type="match status" value="1"/>
</dbReference>
<feature type="region of interest" description="Disordered" evidence="2">
    <location>
        <begin position="94"/>
        <end position="113"/>
    </location>
</feature>
<dbReference type="GO" id="GO:0003700">
    <property type="term" value="F:DNA-binding transcription factor activity"/>
    <property type="evidence" value="ECO:0007669"/>
    <property type="project" value="TreeGrafter"/>
</dbReference>
<dbReference type="HOGENOM" id="CLU_085376_4_0_11"/>
<protein>
    <submittedName>
        <fullName evidence="4">Transcriptional regulator, XRE family</fullName>
    </submittedName>
</protein>
<gene>
    <name evidence="4" type="ordered locus">Krad_0503</name>
</gene>
<dbReference type="Gene3D" id="1.10.260.40">
    <property type="entry name" value="lambda repressor-like DNA-binding domains"/>
    <property type="match status" value="1"/>
</dbReference>
<dbReference type="KEGG" id="kra:Krad_0503"/>
<keyword evidence="5" id="KW-1185">Reference proteome</keyword>
<dbReference type="InterPro" id="IPR011051">
    <property type="entry name" value="RmlC_Cupin_sf"/>
</dbReference>
<dbReference type="EMBL" id="CP000750">
    <property type="protein sequence ID" value="ABS01992.1"/>
    <property type="molecule type" value="Genomic_DNA"/>
</dbReference>
<dbReference type="CDD" id="cd00093">
    <property type="entry name" value="HTH_XRE"/>
    <property type="match status" value="1"/>
</dbReference>
<feature type="domain" description="HTH cro/C1-type" evidence="3">
    <location>
        <begin position="19"/>
        <end position="73"/>
    </location>
</feature>
<dbReference type="eggNOG" id="COG3837">
    <property type="taxonomic scope" value="Bacteria"/>
</dbReference>
<dbReference type="SMART" id="SM00530">
    <property type="entry name" value="HTH_XRE"/>
    <property type="match status" value="1"/>
</dbReference>
<dbReference type="InterPro" id="IPR001387">
    <property type="entry name" value="Cro/C1-type_HTH"/>
</dbReference>